<reference evidence="2" key="2">
    <citation type="submission" date="2025-08" db="UniProtKB">
        <authorList>
            <consortium name="Ensembl"/>
        </authorList>
    </citation>
    <scope>IDENTIFICATION</scope>
</reference>
<feature type="region of interest" description="Disordered" evidence="1">
    <location>
        <begin position="474"/>
        <end position="535"/>
    </location>
</feature>
<dbReference type="RefSeq" id="XP_015727549.1">
    <property type="nucleotide sequence ID" value="XM_015872063.2"/>
</dbReference>
<protein>
    <submittedName>
        <fullName evidence="2">Zinc finger B-box domain containing</fullName>
    </submittedName>
</protein>
<reference evidence="2" key="1">
    <citation type="submission" date="2015-11" db="EMBL/GenBank/DDBJ databases">
        <authorList>
            <consortium name="International Coturnix japonica Genome Analysis Consortium"/>
            <person name="Warren W."/>
            <person name="Burt D.W."/>
            <person name="Antin P.B."/>
            <person name="Lanford R."/>
            <person name="Gros J."/>
            <person name="Wilson R.K."/>
        </authorList>
    </citation>
    <scope>NUCLEOTIDE SEQUENCE [LARGE SCALE GENOMIC DNA]</scope>
</reference>
<keyword evidence="3" id="KW-1185">Reference proteome</keyword>
<dbReference type="PANTHER" id="PTHR28634">
    <property type="entry name" value="ZINC FINGER B-BOX DOMAIN-CONTAINING PROTEIN 1"/>
    <property type="match status" value="1"/>
</dbReference>
<dbReference type="AlphaFoldDB" id="A0A8C2U313"/>
<dbReference type="Proteomes" id="UP000694412">
    <property type="component" value="Chromosome 9"/>
</dbReference>
<proteinExistence type="predicted"/>
<accession>A0A8C2U313</accession>
<reference evidence="2" key="3">
    <citation type="submission" date="2025-09" db="UniProtKB">
        <authorList>
            <consortium name="Ensembl"/>
        </authorList>
    </citation>
    <scope>IDENTIFICATION</scope>
</reference>
<dbReference type="InterPro" id="IPR037688">
    <property type="entry name" value="ZBBX"/>
</dbReference>
<gene>
    <name evidence="2" type="primary">ZBBX</name>
</gene>
<dbReference type="OrthoDB" id="6226111at2759"/>
<feature type="region of interest" description="Disordered" evidence="1">
    <location>
        <begin position="41"/>
        <end position="97"/>
    </location>
</feature>
<feature type="compositionally biased region" description="Basic and acidic residues" evidence="1">
    <location>
        <begin position="164"/>
        <end position="177"/>
    </location>
</feature>
<name>A0A8C2U313_COTJA</name>
<feature type="compositionally biased region" description="Polar residues" evidence="1">
    <location>
        <begin position="73"/>
        <end position="83"/>
    </location>
</feature>
<organism evidence="2 3">
    <name type="scientific">Coturnix japonica</name>
    <name type="common">Japanese quail</name>
    <name type="synonym">Coturnix coturnix japonica</name>
    <dbReference type="NCBI Taxonomy" id="93934"/>
    <lineage>
        <taxon>Eukaryota</taxon>
        <taxon>Metazoa</taxon>
        <taxon>Chordata</taxon>
        <taxon>Craniata</taxon>
        <taxon>Vertebrata</taxon>
        <taxon>Euteleostomi</taxon>
        <taxon>Archelosauria</taxon>
        <taxon>Archosauria</taxon>
        <taxon>Dinosauria</taxon>
        <taxon>Saurischia</taxon>
        <taxon>Theropoda</taxon>
        <taxon>Coelurosauria</taxon>
        <taxon>Aves</taxon>
        <taxon>Neognathae</taxon>
        <taxon>Galloanserae</taxon>
        <taxon>Galliformes</taxon>
        <taxon>Phasianidae</taxon>
        <taxon>Perdicinae</taxon>
        <taxon>Coturnix</taxon>
    </lineage>
</organism>
<feature type="region of interest" description="Disordered" evidence="1">
    <location>
        <begin position="164"/>
        <end position="212"/>
    </location>
</feature>
<sequence>MNSKNFVILPGSKSGTSVRLKAKSVREMRLEKVRLEMENKEVEKKLRQLQSNMSREKEERKKSSAYHWKSGQAGPTQARFWSQNKGKNSKVSSGKVKLQLLKEPLQVPEKGPFKHEMPDYGAHEKSEAEKIVSHRPRAKNAGLAEAGTRAGKLQGVDRFRLTSLTNERKINHEEKVNSKHGVTANKSPSPPASASTAEELSSESDGTGLGNQDKGILLNGVFNEEESAKSFQEALIQWRNGNHDHRQERHAESVGNQEVQTSLSVMKECVQIEFKESGLSYMEKLMLKKYRRTSVDEYKPTALHKAVTGGEEKGDPGDADDLTVEEVRRYWTSVFREEVPKSVAESVEPALKMEFLDDSYDVELEESCNFLVLEAEATGVNNQRNTEPSAVADQKNMLLDLFPKETAAIMRKSSCHSAFRTDTKNPLPSPPDGNLVSSKEILRGGGNWVTETSLSEHADESVVQAVLKSQMSGSTSGLKTRRISPLVTGRSYSGNDSTRPRSMDALQHNQAINSAKDTRPRPKSSPMHTFKADTETSRHKYVDVLKQDEHSWEDIADQEALLCLERELQTYTDPQEKLYTLTSEGGTSSSRCSRRIDGNATDCHKNLNLKDHNRTDMLGACDEDQIDDEEEVLEDKRQVLALQ</sequence>
<evidence type="ECO:0000256" key="1">
    <source>
        <dbReference type="SAM" id="MobiDB-lite"/>
    </source>
</evidence>
<dbReference type="RefSeq" id="XP_032302452.1">
    <property type="nucleotide sequence ID" value="XM_032446561.1"/>
</dbReference>
<feature type="compositionally biased region" description="Low complexity" evidence="1">
    <location>
        <begin position="84"/>
        <end position="97"/>
    </location>
</feature>
<dbReference type="PANTHER" id="PTHR28634:SF1">
    <property type="entry name" value="ZINC FINGER B-BOX DOMAIN-CONTAINING PROTEIN 1"/>
    <property type="match status" value="1"/>
</dbReference>
<dbReference type="CTD" id="79740"/>
<dbReference type="GeneID" id="107318347"/>
<evidence type="ECO:0000313" key="2">
    <source>
        <dbReference type="Ensembl" id="ENSCJPP00005022558.1"/>
    </source>
</evidence>
<evidence type="ECO:0000313" key="3">
    <source>
        <dbReference type="Proteomes" id="UP000694412"/>
    </source>
</evidence>
<dbReference type="GeneTree" id="ENSGT00940000167407"/>
<dbReference type="Ensembl" id="ENSCJPT00005030903.1">
    <property type="protein sequence ID" value="ENSCJPP00005022558.1"/>
    <property type="gene ID" value="ENSCJPG00005017956.1"/>
</dbReference>